<evidence type="ECO:0000256" key="6">
    <source>
        <dbReference type="SAM" id="SignalP"/>
    </source>
</evidence>
<dbReference type="InterPro" id="IPR011444">
    <property type="entry name" value="DUF1549"/>
</dbReference>
<dbReference type="PROSITE" id="PS51007">
    <property type="entry name" value="CYTC"/>
    <property type="match status" value="1"/>
</dbReference>
<accession>A0A517YAP6</accession>
<feature type="coiled-coil region" evidence="5">
    <location>
        <begin position="530"/>
        <end position="557"/>
    </location>
</feature>
<evidence type="ECO:0000256" key="2">
    <source>
        <dbReference type="ARBA" id="ARBA00022723"/>
    </source>
</evidence>
<keyword evidence="2 4" id="KW-0479">Metal-binding</keyword>
<feature type="signal peptide" evidence="6">
    <location>
        <begin position="1"/>
        <end position="28"/>
    </location>
</feature>
<keyword evidence="6" id="KW-0732">Signal</keyword>
<dbReference type="Pfam" id="PF07583">
    <property type="entry name" value="PSCyt2"/>
    <property type="match status" value="1"/>
</dbReference>
<keyword evidence="1 4" id="KW-0349">Heme</keyword>
<keyword evidence="3 4" id="KW-0408">Iron</keyword>
<dbReference type="GO" id="GO:0046872">
    <property type="term" value="F:metal ion binding"/>
    <property type="evidence" value="ECO:0007669"/>
    <property type="project" value="UniProtKB-KW"/>
</dbReference>
<feature type="domain" description="Cytochrome c" evidence="7">
    <location>
        <begin position="29"/>
        <end position="126"/>
    </location>
</feature>
<dbReference type="Proteomes" id="UP000315017">
    <property type="component" value="Chromosome"/>
</dbReference>
<dbReference type="RefSeq" id="WP_202921771.1">
    <property type="nucleotide sequence ID" value="NZ_CP036274.1"/>
</dbReference>
<gene>
    <name evidence="8" type="ORF">ETAA8_23850</name>
</gene>
<evidence type="ECO:0000256" key="4">
    <source>
        <dbReference type="PROSITE-ProRule" id="PRU00433"/>
    </source>
</evidence>
<proteinExistence type="predicted"/>
<evidence type="ECO:0000256" key="1">
    <source>
        <dbReference type="ARBA" id="ARBA00022617"/>
    </source>
</evidence>
<dbReference type="InterPro" id="IPR011429">
    <property type="entry name" value="Cyt_c_Planctomycete-type"/>
</dbReference>
<feature type="chain" id="PRO_5022205445" evidence="6">
    <location>
        <begin position="29"/>
        <end position="896"/>
    </location>
</feature>
<evidence type="ECO:0000313" key="8">
    <source>
        <dbReference type="EMBL" id="QDU27298.1"/>
    </source>
</evidence>
<dbReference type="KEGG" id="aagg:ETAA8_23850"/>
<name>A0A517YAP6_9BACT</name>
<reference evidence="8 9" key="1">
    <citation type="submission" date="2019-02" db="EMBL/GenBank/DDBJ databases">
        <title>Deep-cultivation of Planctomycetes and their phenomic and genomic characterization uncovers novel biology.</title>
        <authorList>
            <person name="Wiegand S."/>
            <person name="Jogler M."/>
            <person name="Boedeker C."/>
            <person name="Pinto D."/>
            <person name="Vollmers J."/>
            <person name="Rivas-Marin E."/>
            <person name="Kohn T."/>
            <person name="Peeters S.H."/>
            <person name="Heuer A."/>
            <person name="Rast P."/>
            <person name="Oberbeckmann S."/>
            <person name="Bunk B."/>
            <person name="Jeske O."/>
            <person name="Meyerdierks A."/>
            <person name="Storesund J.E."/>
            <person name="Kallscheuer N."/>
            <person name="Luecker S."/>
            <person name="Lage O.M."/>
            <person name="Pohl T."/>
            <person name="Merkel B.J."/>
            <person name="Hornburger P."/>
            <person name="Mueller R.-W."/>
            <person name="Bruemmer F."/>
            <person name="Labrenz M."/>
            <person name="Spormann A.M."/>
            <person name="Op den Camp H."/>
            <person name="Overmann J."/>
            <person name="Amann R."/>
            <person name="Jetten M.S.M."/>
            <person name="Mascher T."/>
            <person name="Medema M.H."/>
            <person name="Devos D.P."/>
            <person name="Kaster A.-K."/>
            <person name="Ovreas L."/>
            <person name="Rohde M."/>
            <person name="Galperin M.Y."/>
            <person name="Jogler C."/>
        </authorList>
    </citation>
    <scope>NUCLEOTIDE SEQUENCE [LARGE SCALE GENOMIC DNA]</scope>
    <source>
        <strain evidence="8 9">ETA_A8</strain>
    </source>
</reference>
<dbReference type="InterPro" id="IPR022655">
    <property type="entry name" value="DUF1553"/>
</dbReference>
<dbReference type="InterPro" id="IPR009056">
    <property type="entry name" value="Cyt_c-like_dom"/>
</dbReference>
<dbReference type="EMBL" id="CP036274">
    <property type="protein sequence ID" value="QDU27298.1"/>
    <property type="molecule type" value="Genomic_DNA"/>
</dbReference>
<dbReference type="AlphaFoldDB" id="A0A517YAP6"/>
<dbReference type="Pfam" id="PF07587">
    <property type="entry name" value="PSD1"/>
    <property type="match status" value="1"/>
</dbReference>
<keyword evidence="9" id="KW-1185">Reference proteome</keyword>
<organism evidence="8 9">
    <name type="scientific">Anatilimnocola aggregata</name>
    <dbReference type="NCBI Taxonomy" id="2528021"/>
    <lineage>
        <taxon>Bacteria</taxon>
        <taxon>Pseudomonadati</taxon>
        <taxon>Planctomycetota</taxon>
        <taxon>Planctomycetia</taxon>
        <taxon>Pirellulales</taxon>
        <taxon>Pirellulaceae</taxon>
        <taxon>Anatilimnocola</taxon>
    </lineage>
</organism>
<dbReference type="PANTHER" id="PTHR35889:SF3">
    <property type="entry name" value="F-BOX DOMAIN-CONTAINING PROTEIN"/>
    <property type="match status" value="1"/>
</dbReference>
<dbReference type="Pfam" id="PF07635">
    <property type="entry name" value="PSCyt1"/>
    <property type="match status" value="1"/>
</dbReference>
<dbReference type="GO" id="GO:0009055">
    <property type="term" value="F:electron transfer activity"/>
    <property type="evidence" value="ECO:0007669"/>
    <property type="project" value="InterPro"/>
</dbReference>
<dbReference type="PANTHER" id="PTHR35889">
    <property type="entry name" value="CYCLOINULO-OLIGOSACCHARIDE FRUCTANOTRANSFERASE-RELATED"/>
    <property type="match status" value="1"/>
</dbReference>
<evidence type="ECO:0000256" key="5">
    <source>
        <dbReference type="SAM" id="Coils"/>
    </source>
</evidence>
<sequence precursor="true">MAHRLTERWTLTASLALGSFVCCAVAMADDKQPGADYLARIKPVLRERCYACHGVLKQEGGLRLDTATFAIKGGESGAAIKPGDVAASLIIERVSAAEESERMPPEGEPLKPAEIDALRAWISTGAIIPADEQPERDPREHWAFKNPVRPTIPIVANVAWAQNPIDAFIAAEYQKRNLTPQAPADKRLWLRRVSLDLIGLPPTSAEQAAFLADDSADAYEKVANRLLESPQYGERWGRHWMDIWRYSDWWGLGVEVRNSQKHIWHWRDWIIESLNEDKGYDQMLREMLAADELYPNDPDKLRGGGFLARQYFKFNRTTWLDGTVEHTGKAMLGLTFNCAKCHDHKYDPFSQVEYYQLRAIFEPYQVRTDVVGSELDFEKDGLPRPFDCNLEEATFLHIRGDDRNPDKGKTIEPKIPNFLSTVPFDVQPVQLPLEAYRPGLLTRVIEAHRLTAEQAVAKAREAVEPAKAKLAAATDADKPVAQLEVTIAERALATAESQLLSIQARTVADQAKFAQPPAGDAAALAATAALTEKTVAVNKAEEEVARAELVLLRAADNKKDVPKAALGKAKTALEAAQKGLAKPGEAYTSLIGSLKTFENNLEKEDSRRKPFPATSTGRRTALAKWITANEHPLTARVAVNHLWNRHFGRALVPTVFDFGRKGTPPTHPELLDWLTVELREHNWSMKHIHRLIVTSQTYRLSSSTAGATAATLAADGDNRYYWHGNPVRMQAQLIRDSLLHFAGELDLTRGGPSIPVKDETSRRRSLYFVHSHNDHQQFLSIFDDANVLECYRRSESIVPQQALALENSPLATNVAQKIAARLEMDRPKASDEEFTRAAFITILAVEPNADELALVASALDQFKELARSQQKPTPDLVARTAIIHALLNHNDFVTIR</sequence>
<dbReference type="SUPFAM" id="SSF46626">
    <property type="entry name" value="Cytochrome c"/>
    <property type="match status" value="1"/>
</dbReference>
<dbReference type="InterPro" id="IPR036909">
    <property type="entry name" value="Cyt_c-like_dom_sf"/>
</dbReference>
<keyword evidence="5" id="KW-0175">Coiled coil</keyword>
<evidence type="ECO:0000256" key="3">
    <source>
        <dbReference type="ARBA" id="ARBA00023004"/>
    </source>
</evidence>
<protein>
    <submittedName>
        <fullName evidence="8">Planctomycete cytochrome C</fullName>
    </submittedName>
</protein>
<dbReference type="GO" id="GO:0020037">
    <property type="term" value="F:heme binding"/>
    <property type="evidence" value="ECO:0007669"/>
    <property type="project" value="InterPro"/>
</dbReference>
<evidence type="ECO:0000313" key="9">
    <source>
        <dbReference type="Proteomes" id="UP000315017"/>
    </source>
</evidence>
<evidence type="ECO:0000259" key="7">
    <source>
        <dbReference type="PROSITE" id="PS51007"/>
    </source>
</evidence>